<evidence type="ECO:0000313" key="12">
    <source>
        <dbReference type="Proteomes" id="UP001626549"/>
    </source>
</evidence>
<keyword evidence="7" id="KW-0997">Cell inner membrane</keyword>
<feature type="region of interest" description="Disordered" evidence="8">
    <location>
        <begin position="400"/>
        <end position="420"/>
    </location>
</feature>
<dbReference type="Pfam" id="PF00924">
    <property type="entry name" value="MS_channel_2nd"/>
    <property type="match status" value="1"/>
</dbReference>
<protein>
    <recommendedName>
        <fullName evidence="7">Small-conductance mechanosensitive channel</fullName>
    </recommendedName>
</protein>
<keyword evidence="7" id="KW-0407">Ion channel</keyword>
<comment type="caution">
    <text evidence="7">Lacks conserved residue(s) required for the propagation of feature annotation.</text>
</comment>
<keyword evidence="5 7" id="KW-1133">Transmembrane helix</keyword>
<dbReference type="InterPro" id="IPR023408">
    <property type="entry name" value="MscS_beta-dom_sf"/>
</dbReference>
<dbReference type="RefSeq" id="WP_407326106.1">
    <property type="nucleotide sequence ID" value="NZ_CP136865.1"/>
</dbReference>
<keyword evidence="3" id="KW-1003">Cell membrane</keyword>
<dbReference type="InterPro" id="IPR006685">
    <property type="entry name" value="MscS_channel_2nd"/>
</dbReference>
<feature type="transmembrane region" description="Helical" evidence="7">
    <location>
        <begin position="216"/>
        <end position="243"/>
    </location>
</feature>
<proteinExistence type="inferred from homology"/>
<evidence type="ECO:0000256" key="8">
    <source>
        <dbReference type="SAM" id="MobiDB-lite"/>
    </source>
</evidence>
<dbReference type="Gene3D" id="1.10.287.1260">
    <property type="match status" value="1"/>
</dbReference>
<evidence type="ECO:0000256" key="1">
    <source>
        <dbReference type="ARBA" id="ARBA00004651"/>
    </source>
</evidence>
<evidence type="ECO:0000256" key="4">
    <source>
        <dbReference type="ARBA" id="ARBA00022692"/>
    </source>
</evidence>
<dbReference type="Gene3D" id="3.30.70.100">
    <property type="match status" value="1"/>
</dbReference>
<evidence type="ECO:0000259" key="10">
    <source>
        <dbReference type="Pfam" id="PF21082"/>
    </source>
</evidence>
<feature type="transmembrane region" description="Helical" evidence="7">
    <location>
        <begin position="20"/>
        <end position="42"/>
    </location>
</feature>
<comment type="subcellular location">
    <subcellularLocation>
        <location evidence="7">Cell inner membrane</location>
        <topology evidence="7">Multi-pass membrane protein</topology>
    </subcellularLocation>
    <subcellularLocation>
        <location evidence="1">Cell membrane</location>
        <topology evidence="1">Multi-pass membrane protein</topology>
    </subcellularLocation>
</comment>
<reference evidence="11 12" key="1">
    <citation type="submission" date="2023-10" db="EMBL/GenBank/DDBJ databases">
        <title>Two novel species belonging to the OM43/NOR5 clade.</title>
        <authorList>
            <person name="Park M."/>
        </authorList>
    </citation>
    <scope>NUCLEOTIDE SEQUENCE [LARGE SCALE GENOMIC DNA]</scope>
    <source>
        <strain evidence="11 12">IMCC45268</strain>
    </source>
</reference>
<keyword evidence="6 7" id="KW-0472">Membrane</keyword>
<name>A0ABZ0I7Y5_9GAMM</name>
<evidence type="ECO:0000256" key="2">
    <source>
        <dbReference type="ARBA" id="ARBA00008017"/>
    </source>
</evidence>
<dbReference type="InterPro" id="IPR049278">
    <property type="entry name" value="MS_channel_C"/>
</dbReference>
<gene>
    <name evidence="11" type="ORF">R0137_09075</name>
</gene>
<dbReference type="Proteomes" id="UP001626549">
    <property type="component" value="Chromosome"/>
</dbReference>
<comment type="similarity">
    <text evidence="2 7">Belongs to the MscS (TC 1.A.23) family.</text>
</comment>
<dbReference type="InterPro" id="IPR011066">
    <property type="entry name" value="MscS_channel_C_sf"/>
</dbReference>
<organism evidence="11 12">
    <name type="scientific">Congregibacter brevis</name>
    <dbReference type="NCBI Taxonomy" id="3081201"/>
    <lineage>
        <taxon>Bacteria</taxon>
        <taxon>Pseudomonadati</taxon>
        <taxon>Pseudomonadota</taxon>
        <taxon>Gammaproteobacteria</taxon>
        <taxon>Cellvibrionales</taxon>
        <taxon>Halieaceae</taxon>
        <taxon>Congregibacter</taxon>
    </lineage>
</organism>
<evidence type="ECO:0000256" key="5">
    <source>
        <dbReference type="ARBA" id="ARBA00022989"/>
    </source>
</evidence>
<dbReference type="InterPro" id="IPR010920">
    <property type="entry name" value="LSM_dom_sf"/>
</dbReference>
<comment type="function">
    <text evidence="7">Mechanosensitive channel that participates in the regulation of osmotic pressure changes within the cell, opening in response to stretch forces in the membrane lipid bilayer, without the need for other proteins. Contributes to normal resistance to hypoosmotic shock. Forms an ion channel of 1.0 nanosiemens conductance with a slight preference for anions.</text>
</comment>
<feature type="domain" description="Mechanosensitive ion channel MscS" evidence="9">
    <location>
        <begin position="230"/>
        <end position="295"/>
    </location>
</feature>
<evidence type="ECO:0000259" key="9">
    <source>
        <dbReference type="Pfam" id="PF00924"/>
    </source>
</evidence>
<keyword evidence="12" id="KW-1185">Reference proteome</keyword>
<dbReference type="PANTHER" id="PTHR30221">
    <property type="entry name" value="SMALL-CONDUCTANCE MECHANOSENSITIVE CHANNEL"/>
    <property type="match status" value="1"/>
</dbReference>
<evidence type="ECO:0000256" key="7">
    <source>
        <dbReference type="RuleBase" id="RU369025"/>
    </source>
</evidence>
<keyword evidence="7" id="KW-0406">Ion transport</keyword>
<dbReference type="SUPFAM" id="SSF82689">
    <property type="entry name" value="Mechanosensitive channel protein MscS (YggB), C-terminal domain"/>
    <property type="match status" value="1"/>
</dbReference>
<sequence length="420" mass="46756">MNQSLEALELWLAQWMGNAFWVDMASRAAALFLVSIMVWLLWRLLDRWRKSVHRWIDADGSGARALTVQDQQIFTERELARALHSVVNGVWRLMRALLLISWLNLVFTQFTWSRDLAVGIIGFVLAQVGLIVAEVVNYLPNLFIIAIIVVISRLVIRATRGVFDGIRLERITLPGFYPDWAETSFGLSRLLIIAITLVIVFPYLPGSSSPAFQGLSIFFGVLVSLGSTSAVANVMSGIVITYTRGFKIGDRVRIADTEGDVIERSAFVTRIRTPKNEEVSVPNAMVMNNHIVNFSAQAKEAGVLLHTTVTIGYDVAWPRVHQLLCDAANATAQVLEDPAPFVLQTSLDDNYVAYELNAYIRNPSAKQQIASEMHGHIQDNFRKADIEIMSPHYRANRDGSAIAIPSSESLSTDPRTGEDT</sequence>
<evidence type="ECO:0000256" key="6">
    <source>
        <dbReference type="ARBA" id="ARBA00023136"/>
    </source>
</evidence>
<keyword evidence="4 7" id="KW-0812">Transmembrane</keyword>
<dbReference type="EMBL" id="CP136865">
    <property type="protein sequence ID" value="WOJ95411.1"/>
    <property type="molecule type" value="Genomic_DNA"/>
</dbReference>
<evidence type="ECO:0000256" key="3">
    <source>
        <dbReference type="ARBA" id="ARBA00022475"/>
    </source>
</evidence>
<dbReference type="InterPro" id="IPR045275">
    <property type="entry name" value="MscS_archaea/bacteria_type"/>
</dbReference>
<evidence type="ECO:0000313" key="11">
    <source>
        <dbReference type="EMBL" id="WOJ95411.1"/>
    </source>
</evidence>
<dbReference type="Gene3D" id="2.30.30.60">
    <property type="match status" value="1"/>
</dbReference>
<comment type="subunit">
    <text evidence="7">Homoheptamer.</text>
</comment>
<feature type="domain" description="Mechanosensitive ion channel MscS C-terminal" evidence="10">
    <location>
        <begin position="307"/>
        <end position="388"/>
    </location>
</feature>
<dbReference type="Pfam" id="PF21082">
    <property type="entry name" value="MS_channel_3rd"/>
    <property type="match status" value="1"/>
</dbReference>
<dbReference type="PANTHER" id="PTHR30221:SF18">
    <property type="entry name" value="SLL0590 PROTEIN"/>
    <property type="match status" value="1"/>
</dbReference>
<keyword evidence="7" id="KW-0813">Transport</keyword>
<dbReference type="SUPFAM" id="SSF50182">
    <property type="entry name" value="Sm-like ribonucleoproteins"/>
    <property type="match status" value="1"/>
</dbReference>
<feature type="transmembrane region" description="Helical" evidence="7">
    <location>
        <begin position="184"/>
        <end position="204"/>
    </location>
</feature>
<accession>A0ABZ0I7Y5</accession>